<evidence type="ECO:0000313" key="1">
    <source>
        <dbReference type="EMBL" id="JAT06635.1"/>
    </source>
</evidence>
<accession>A0A1B6K5E6</accession>
<feature type="non-terminal residue" evidence="1">
    <location>
        <position position="1"/>
    </location>
</feature>
<organism evidence="1">
    <name type="scientific">Homalodisca liturata</name>
    <dbReference type="NCBI Taxonomy" id="320908"/>
    <lineage>
        <taxon>Eukaryota</taxon>
        <taxon>Metazoa</taxon>
        <taxon>Ecdysozoa</taxon>
        <taxon>Arthropoda</taxon>
        <taxon>Hexapoda</taxon>
        <taxon>Insecta</taxon>
        <taxon>Pterygota</taxon>
        <taxon>Neoptera</taxon>
        <taxon>Paraneoptera</taxon>
        <taxon>Hemiptera</taxon>
        <taxon>Auchenorrhyncha</taxon>
        <taxon>Membracoidea</taxon>
        <taxon>Cicadellidae</taxon>
        <taxon>Cicadellinae</taxon>
        <taxon>Proconiini</taxon>
        <taxon>Homalodisca</taxon>
    </lineage>
</organism>
<reference evidence="1" key="1">
    <citation type="submission" date="2015-11" db="EMBL/GenBank/DDBJ databases">
        <title>De novo transcriptome assembly of four potential Pierce s Disease insect vectors from Arizona vineyards.</title>
        <authorList>
            <person name="Tassone E.E."/>
        </authorList>
    </citation>
    <scope>NUCLEOTIDE SEQUENCE</scope>
</reference>
<gene>
    <name evidence="1" type="ORF">g.58065</name>
</gene>
<feature type="non-terminal residue" evidence="1">
    <location>
        <position position="113"/>
    </location>
</feature>
<name>A0A1B6K5E6_9HEMI</name>
<sequence length="113" mass="13060">LVHGFERTMARYSELVLGYLQSEELTKYFIKETRCPLRSFYETCHTVDSGYAEALVHNLAHFGHILDCDLARLAASPFLRFVTRGMKGFKIIVGELIKRNMSFDPNNLFPRTQ</sequence>
<protein>
    <submittedName>
        <fullName evidence="1">Uncharacterized protein</fullName>
    </submittedName>
</protein>
<dbReference type="AlphaFoldDB" id="A0A1B6K5E6"/>
<proteinExistence type="predicted"/>
<dbReference type="EMBL" id="GECU01001072">
    <property type="protein sequence ID" value="JAT06635.1"/>
    <property type="molecule type" value="Transcribed_RNA"/>
</dbReference>